<dbReference type="PANTHER" id="PTHR33361">
    <property type="entry name" value="GLR0591 PROTEIN"/>
    <property type="match status" value="1"/>
</dbReference>
<dbReference type="PANTHER" id="PTHR33361:SF15">
    <property type="entry name" value="DUF885 FAMILY LIPOPROTEIN"/>
    <property type="match status" value="1"/>
</dbReference>
<dbReference type="AlphaFoldDB" id="A0A132N4S6"/>
<evidence type="ECO:0000313" key="4">
    <source>
        <dbReference type="Proteomes" id="UP000070659"/>
    </source>
</evidence>
<reference evidence="3" key="1">
    <citation type="submission" date="2015-02" db="EMBL/GenBank/DDBJ databases">
        <title>Physiological reanalysis, assessment of diazotrophy, and genome sequences of multiple isolates of Streptomyces thermoautotrophicus.</title>
        <authorList>
            <person name="MacKellar D.C."/>
            <person name="Lieber L."/>
            <person name="Norman J."/>
            <person name="Bolger A."/>
            <person name="Tobin C."/>
            <person name="Murray J.W."/>
            <person name="Friesen M."/>
            <person name="Prell J."/>
        </authorList>
    </citation>
    <scope>NUCLEOTIDE SEQUENCE [LARGE SCALE GENOMIC DNA]</scope>
    <source>
        <strain evidence="3">UBT1</strain>
    </source>
</reference>
<dbReference type="Proteomes" id="UP000070598">
    <property type="component" value="Unassembled WGS sequence"/>
</dbReference>
<dbReference type="Proteomes" id="UP000070659">
    <property type="component" value="Unassembled WGS sequence"/>
</dbReference>
<proteinExistence type="predicted"/>
<dbReference type="PATRIC" id="fig|1469144.8.peg.4613"/>
<dbReference type="Pfam" id="PF05960">
    <property type="entry name" value="DUF885"/>
    <property type="match status" value="1"/>
</dbReference>
<accession>A0A132N4S6</accession>
<gene>
    <name evidence="1" type="ORF">TH66_04920</name>
    <name evidence="2" type="ORF">TR74_14030</name>
</gene>
<reference evidence="1 4" key="2">
    <citation type="submission" date="2015-02" db="EMBL/GenBank/DDBJ databases">
        <title>Physiological reanalysis, assessment of diazotrophy, and genome sequences of multiple isolates of Streptomyces thermoautotrophicus.</title>
        <authorList>
            <person name="MacKellar D.C."/>
            <person name="Lieber L."/>
            <person name="Norman J."/>
            <person name="Bolger A."/>
            <person name="Tobin C."/>
            <person name="Murray J.W."/>
            <person name="Prell J."/>
        </authorList>
    </citation>
    <scope>NUCLEOTIDE SEQUENCE [LARGE SCALE GENOMIC DNA]</scope>
    <source>
        <strain evidence="1 4">UBT1</strain>
    </source>
</reference>
<evidence type="ECO:0000313" key="1">
    <source>
        <dbReference type="EMBL" id="KWX05159.1"/>
    </source>
</evidence>
<evidence type="ECO:0000313" key="2">
    <source>
        <dbReference type="EMBL" id="KWX08652.1"/>
    </source>
</evidence>
<sequence>MAEAVLDDVLAHQPETATMLGDHRFDDRLSDRRPEALEERRRALSGWLRRLDELDPAELTTANRVDAQILRTKLSEALYHLEELREHEWNPLVANPGEAIYLLLVRDFAPLGDRLRSVAGRLAAVPEALAVARASLRDMPRVHVETAIGQFTGTARLIQAEIDRALAAEPALRGEIEAVRPAALEAIAEHQAWLKERLATATRDPRLGPERYARKLAYALDTESDPDGLLARAEADLARVSAEIVEAAARLSGERPDTPGLVRRVLDRLAEDRPDDDTIVDLCRAALAETTEFVRAAALVTVYDDPTEVIVMPEFLRGVAVAYCDPPGPLEPDPLPTFVAVSPTPDDWPPERVESFYREYNAHLVRNLIVHEAMPGHMLQLAHARRFDAPTRVRAAFWSGPFVEGWAVYAEELMARSGYGGEALCMQQLKMQLRTVINAILDIRVHAHGMTEAEALRLMTEQGFQEEGEAVGKWRRALLTSAQLPTYYVGYAELTDALRALAAARPGVTDRELHDELLAHGSPPPRHLGTLLGIAG</sequence>
<name>A0A132N4S6_9ACTN</name>
<dbReference type="EMBL" id="JYIK01000956">
    <property type="protein sequence ID" value="KWX08652.1"/>
    <property type="molecule type" value="Genomic_DNA"/>
</dbReference>
<comment type="caution">
    <text evidence="1">The sequence shown here is derived from an EMBL/GenBank/DDBJ whole genome shotgun (WGS) entry which is preliminary data.</text>
</comment>
<evidence type="ECO:0008006" key="5">
    <source>
        <dbReference type="Google" id="ProtNLM"/>
    </source>
</evidence>
<evidence type="ECO:0000313" key="3">
    <source>
        <dbReference type="Proteomes" id="UP000070598"/>
    </source>
</evidence>
<protein>
    <recommendedName>
        <fullName evidence="5">DUF885 domain-containing protein</fullName>
    </recommendedName>
</protein>
<dbReference type="EMBL" id="JYIJ01000013">
    <property type="protein sequence ID" value="KWX05159.1"/>
    <property type="molecule type" value="Genomic_DNA"/>
</dbReference>
<organism evidence="1 4">
    <name type="scientific">Carbonactinospora thermoautotrophica</name>
    <dbReference type="NCBI Taxonomy" id="1469144"/>
    <lineage>
        <taxon>Bacteria</taxon>
        <taxon>Bacillati</taxon>
        <taxon>Actinomycetota</taxon>
        <taxon>Actinomycetes</taxon>
        <taxon>Kitasatosporales</taxon>
        <taxon>Carbonactinosporaceae</taxon>
        <taxon>Carbonactinospora</taxon>
    </lineage>
</organism>
<dbReference type="InterPro" id="IPR010281">
    <property type="entry name" value="DUF885"/>
</dbReference>